<dbReference type="InterPro" id="IPR013786">
    <property type="entry name" value="AcylCoA_DH/ox_N"/>
</dbReference>
<keyword evidence="4" id="KW-0285">Flavoprotein</keyword>
<evidence type="ECO:0000313" key="13">
    <source>
        <dbReference type="Proteomes" id="UP001608902"/>
    </source>
</evidence>
<dbReference type="PANTHER" id="PTHR43884:SF9">
    <property type="entry name" value="COMPLEX I ASSEMBLY FACTOR ACAD9, MITOCHONDRIAL"/>
    <property type="match status" value="1"/>
</dbReference>
<dbReference type="InterPro" id="IPR009100">
    <property type="entry name" value="AcylCoA_DH/oxidase_NM_dom_sf"/>
</dbReference>
<dbReference type="Gene3D" id="1.10.540.10">
    <property type="entry name" value="Acyl-CoA dehydrogenase/oxidase, N-terminal domain"/>
    <property type="match status" value="1"/>
</dbReference>
<keyword evidence="5" id="KW-0274">FAD</keyword>
<evidence type="ECO:0000256" key="6">
    <source>
        <dbReference type="ARBA" id="ARBA00022946"/>
    </source>
</evidence>
<comment type="similarity">
    <text evidence="3">Belongs to the acyl-CoA dehydrogenase family.</text>
</comment>
<evidence type="ECO:0000259" key="9">
    <source>
        <dbReference type="Pfam" id="PF00441"/>
    </source>
</evidence>
<evidence type="ECO:0000256" key="2">
    <source>
        <dbReference type="ARBA" id="ARBA00004173"/>
    </source>
</evidence>
<organism evidence="12 13">
    <name type="scientific">Gnathostoma spinigerum</name>
    <dbReference type="NCBI Taxonomy" id="75299"/>
    <lineage>
        <taxon>Eukaryota</taxon>
        <taxon>Metazoa</taxon>
        <taxon>Ecdysozoa</taxon>
        <taxon>Nematoda</taxon>
        <taxon>Chromadorea</taxon>
        <taxon>Rhabditida</taxon>
        <taxon>Spirurina</taxon>
        <taxon>Gnathostomatomorpha</taxon>
        <taxon>Gnathostomatoidea</taxon>
        <taxon>Gnathostomatidae</taxon>
        <taxon>Gnathostoma</taxon>
    </lineage>
</organism>
<evidence type="ECO:0000256" key="7">
    <source>
        <dbReference type="ARBA" id="ARBA00023002"/>
    </source>
</evidence>
<dbReference type="EMBL" id="JBGFUD010005847">
    <property type="protein sequence ID" value="MFH4980638.1"/>
    <property type="molecule type" value="Genomic_DNA"/>
</dbReference>
<evidence type="ECO:0000313" key="12">
    <source>
        <dbReference type="EMBL" id="MFH4980638.1"/>
    </source>
</evidence>
<dbReference type="InterPro" id="IPR036250">
    <property type="entry name" value="AcylCo_DH-like_C"/>
</dbReference>
<accession>A0ABD6EUB7</accession>
<feature type="domain" description="Acyl-CoA dehydrogenase/oxidase N-terminal" evidence="10">
    <location>
        <begin position="46"/>
        <end position="122"/>
    </location>
</feature>
<evidence type="ECO:0000256" key="3">
    <source>
        <dbReference type="ARBA" id="ARBA00009347"/>
    </source>
</evidence>
<dbReference type="Gene3D" id="1.20.140.10">
    <property type="entry name" value="Butyryl-CoA Dehydrogenase, subunit A, domain 3"/>
    <property type="match status" value="2"/>
</dbReference>
<dbReference type="GO" id="GO:0005739">
    <property type="term" value="C:mitochondrion"/>
    <property type="evidence" value="ECO:0007669"/>
    <property type="project" value="UniProtKB-SubCell"/>
</dbReference>
<dbReference type="Pfam" id="PF21343">
    <property type="entry name" value="ACAD9-ACADV_C"/>
    <property type="match status" value="1"/>
</dbReference>
<keyword evidence="13" id="KW-1185">Reference proteome</keyword>
<dbReference type="InterPro" id="IPR009075">
    <property type="entry name" value="AcylCo_DH/oxidase_C"/>
</dbReference>
<feature type="domain" description="Acyl-CoA dehydrogenase/oxidase C-terminal" evidence="9">
    <location>
        <begin position="238"/>
        <end position="368"/>
    </location>
</feature>
<dbReference type="InterPro" id="IPR046373">
    <property type="entry name" value="Acyl-CoA_Oxase/DH_mid-dom_sf"/>
</dbReference>
<feature type="domain" description="ACAD9/ACADV-like C-terminal" evidence="11">
    <location>
        <begin position="438"/>
        <end position="534"/>
    </location>
</feature>
<comment type="subcellular location">
    <subcellularLocation>
        <location evidence="2">Mitochondrion</location>
    </subcellularLocation>
</comment>
<evidence type="ECO:0000256" key="4">
    <source>
        <dbReference type="ARBA" id="ARBA00022630"/>
    </source>
</evidence>
<gene>
    <name evidence="12" type="ORF">AB6A40_007347</name>
</gene>
<dbReference type="Proteomes" id="UP001608902">
    <property type="component" value="Unassembled WGS sequence"/>
</dbReference>
<dbReference type="Gene3D" id="2.40.110.10">
    <property type="entry name" value="Butyryl-CoA Dehydrogenase, subunit A, domain 2"/>
    <property type="match status" value="1"/>
</dbReference>
<proteinExistence type="inferred from homology"/>
<keyword evidence="8" id="KW-0496">Mitochondrion</keyword>
<evidence type="ECO:0000256" key="8">
    <source>
        <dbReference type="ARBA" id="ARBA00023128"/>
    </source>
</evidence>
<protein>
    <recommendedName>
        <fullName evidence="14">Acyl-CoA dehydrogenase</fullName>
    </recommendedName>
</protein>
<dbReference type="InterPro" id="IPR049448">
    <property type="entry name" value="ACAD9/ACADV-like_C"/>
</dbReference>
<evidence type="ECO:0000256" key="5">
    <source>
        <dbReference type="ARBA" id="ARBA00022827"/>
    </source>
</evidence>
<evidence type="ECO:0008006" key="14">
    <source>
        <dbReference type="Google" id="ProtNLM"/>
    </source>
</evidence>
<keyword evidence="6" id="KW-0809">Transit peptide</keyword>
<dbReference type="PANTHER" id="PTHR43884">
    <property type="entry name" value="ACYL-COA DEHYDROGENASE"/>
    <property type="match status" value="1"/>
</dbReference>
<dbReference type="SUPFAM" id="SSF56645">
    <property type="entry name" value="Acyl-CoA dehydrogenase NM domain-like"/>
    <property type="match status" value="1"/>
</dbReference>
<keyword evidence="7" id="KW-0560">Oxidoreductase</keyword>
<sequence>MNRFEKDFVIYPEYSDTEDLRNIQGFSRLLKEDLSRALGDVSPSDEIAKTLERHRIPAAFISSDYGGLGMCNKDLLAISEILSIDWSVFLRTQQIHCAANIITLYGNEEQKRKLLPLIASGQIIPAICLYEGEMELDFDAMKTGVVTVSAGKEKLSGCKVNVIGASNANLFIVFGCRKLFQGGSTFTCFLVEKNASTEGNIVVSKKVDCLGLDFVDVSEVEFSDVPLSMENIIDSSSSGREIALEYLNSSPIIYGAAVTGFMKRLIEILVKFCNTTVQCNAQLSKKLSVQKLTTEMALSTFALESMCYYIGGMMDENLVVITDIENAIINRFANRVIREAIASTIEIVGLYSCDRRFDYEKLMRDVLTVLSIQNKDSELLEQISLGTLTAWSNVNARNMSKWQPGLRGTLNRMFGPEKFAADLSSPKLIHFIAEHAHPSLENACRNLEYNMFRLNSVLGVIVAEYGKKLENDFAALDHIANVVEGNLSMISIISRASRSYSIGLRNADLELAWTLMLCSRIATTSKNELESLNDCESPSF</sequence>
<dbReference type="GO" id="GO:0006631">
    <property type="term" value="P:fatty acid metabolic process"/>
    <property type="evidence" value="ECO:0007669"/>
    <property type="project" value="UniProtKB-ARBA"/>
</dbReference>
<dbReference type="Pfam" id="PF02771">
    <property type="entry name" value="Acyl-CoA_dh_N"/>
    <property type="match status" value="1"/>
</dbReference>
<name>A0ABD6EUB7_9BILA</name>
<evidence type="ECO:0000259" key="11">
    <source>
        <dbReference type="Pfam" id="PF21343"/>
    </source>
</evidence>
<dbReference type="AlphaFoldDB" id="A0ABD6EUB7"/>
<dbReference type="SUPFAM" id="SSF47203">
    <property type="entry name" value="Acyl-CoA dehydrogenase C-terminal domain-like"/>
    <property type="match status" value="1"/>
</dbReference>
<reference evidence="12 13" key="1">
    <citation type="submission" date="2024-08" db="EMBL/GenBank/DDBJ databases">
        <title>Gnathostoma spinigerum genome.</title>
        <authorList>
            <person name="Gonzalez-Bertolin B."/>
            <person name="Monzon S."/>
            <person name="Zaballos A."/>
            <person name="Jimenez P."/>
            <person name="Dekumyoy P."/>
            <person name="Varona S."/>
            <person name="Cuesta I."/>
            <person name="Sumanam S."/>
            <person name="Adisakwattana P."/>
            <person name="Gasser R.B."/>
            <person name="Hernandez-Gonzalez A."/>
            <person name="Young N.D."/>
            <person name="Perteguer M.J."/>
        </authorList>
    </citation>
    <scope>NUCLEOTIDE SEQUENCE [LARGE SCALE GENOMIC DNA]</scope>
    <source>
        <strain evidence="12">AL3</strain>
        <tissue evidence="12">Liver</tissue>
    </source>
</reference>
<comment type="cofactor">
    <cofactor evidence="1">
        <name>FAD</name>
        <dbReference type="ChEBI" id="CHEBI:57692"/>
    </cofactor>
</comment>
<evidence type="ECO:0000256" key="1">
    <source>
        <dbReference type="ARBA" id="ARBA00001974"/>
    </source>
</evidence>
<evidence type="ECO:0000259" key="10">
    <source>
        <dbReference type="Pfam" id="PF02771"/>
    </source>
</evidence>
<dbReference type="Pfam" id="PF00441">
    <property type="entry name" value="Acyl-CoA_dh_1"/>
    <property type="match status" value="1"/>
</dbReference>
<comment type="caution">
    <text evidence="12">The sequence shown here is derived from an EMBL/GenBank/DDBJ whole genome shotgun (WGS) entry which is preliminary data.</text>
</comment>
<dbReference type="GO" id="GO:0016491">
    <property type="term" value="F:oxidoreductase activity"/>
    <property type="evidence" value="ECO:0007669"/>
    <property type="project" value="UniProtKB-KW"/>
</dbReference>
<dbReference type="InterPro" id="IPR037069">
    <property type="entry name" value="AcylCoA_DH/ox_N_sf"/>
</dbReference>